<dbReference type="EMBL" id="CP002529">
    <property type="protein sequence ID" value="ADY01913.1"/>
    <property type="molecule type" value="Genomic_DNA"/>
</dbReference>
<dbReference type="eggNOG" id="arCOG03712">
    <property type="taxonomic scope" value="Archaea"/>
</dbReference>
<dbReference type="AlphaFoldDB" id="F0QUT1"/>
<sequence length="59" mass="6668">MGVEIIEKPWLKPTTEDYVNARLPETLVETGLALRLLKDYLIRDASSKGPIQIAKGMRK</sequence>
<proteinExistence type="predicted"/>
<dbReference type="GeneID" id="84207673"/>
<gene>
    <name evidence="1" type="ordered locus">VMUT_1711</name>
</gene>
<organism evidence="1 2">
    <name type="scientific">Vulcanisaeta moutnovskia (strain 768-28)</name>
    <dbReference type="NCBI Taxonomy" id="985053"/>
    <lineage>
        <taxon>Archaea</taxon>
        <taxon>Thermoproteota</taxon>
        <taxon>Thermoprotei</taxon>
        <taxon>Thermoproteales</taxon>
        <taxon>Thermoproteaceae</taxon>
        <taxon>Vulcanisaeta</taxon>
    </lineage>
</organism>
<name>F0QUT1_VULM7</name>
<dbReference type="STRING" id="985053.VMUT_1711"/>
<reference evidence="1 2" key="1">
    <citation type="journal article" date="2011" name="J. Bacteriol.">
        <title>Complete genome sequence of 'Vulcanisaeta moutnovskia' strain 768-28, a novel member of the hyperthermophilic crenarchaeal genus vulcanisaeta.</title>
        <authorList>
            <person name="Gumerov V.M."/>
            <person name="Mardanov A.V."/>
            <person name="Beletsky A.V."/>
            <person name="Prokofeva M.I."/>
            <person name="Bonch-Osmolovskaya E.A."/>
            <person name="Ravin N.V."/>
            <person name="Skryabin K.G."/>
        </authorList>
    </citation>
    <scope>NUCLEOTIDE SEQUENCE [LARGE SCALE GENOMIC DNA]</scope>
    <source>
        <strain evidence="1 2">768-28</strain>
    </source>
</reference>
<dbReference type="HOGENOM" id="CLU_2949513_0_0_2"/>
<protein>
    <submittedName>
        <fullName evidence="1">Uncharacterized protein</fullName>
    </submittedName>
</protein>
<keyword evidence="2" id="KW-1185">Reference proteome</keyword>
<accession>F0QUT1</accession>
<evidence type="ECO:0000313" key="2">
    <source>
        <dbReference type="Proteomes" id="UP000007485"/>
    </source>
</evidence>
<dbReference type="Proteomes" id="UP000007485">
    <property type="component" value="Chromosome"/>
</dbReference>
<dbReference type="RefSeq" id="WP_013605075.1">
    <property type="nucleotide sequence ID" value="NC_015151.1"/>
</dbReference>
<dbReference type="KEGG" id="vmo:VMUT_1711"/>
<evidence type="ECO:0000313" key="1">
    <source>
        <dbReference type="EMBL" id="ADY01913.1"/>
    </source>
</evidence>